<evidence type="ECO:0000256" key="4">
    <source>
        <dbReference type="ARBA" id="ARBA00022679"/>
    </source>
</evidence>
<dbReference type="PROSITE" id="PS50112">
    <property type="entry name" value="PAS"/>
    <property type="match status" value="2"/>
</dbReference>
<proteinExistence type="predicted"/>
<dbReference type="Pfam" id="PF08448">
    <property type="entry name" value="PAS_4"/>
    <property type="match status" value="1"/>
</dbReference>
<dbReference type="EMBL" id="CP097635">
    <property type="protein sequence ID" value="URI08142.1"/>
    <property type="molecule type" value="Genomic_DNA"/>
</dbReference>
<dbReference type="InterPro" id="IPR001789">
    <property type="entry name" value="Sig_transdc_resp-reg_receiver"/>
</dbReference>
<dbReference type="RefSeq" id="WP_250196363.1">
    <property type="nucleotide sequence ID" value="NZ_CP097635.1"/>
</dbReference>
<comment type="catalytic activity">
    <reaction evidence="1">
        <text>ATP + protein L-histidine = ADP + protein N-phospho-L-histidine.</text>
        <dbReference type="EC" id="2.7.13.3"/>
    </reaction>
</comment>
<dbReference type="Gene3D" id="1.10.287.130">
    <property type="match status" value="1"/>
</dbReference>
<dbReference type="InterPro" id="IPR000700">
    <property type="entry name" value="PAS-assoc_C"/>
</dbReference>
<evidence type="ECO:0000256" key="2">
    <source>
        <dbReference type="ARBA" id="ARBA00012438"/>
    </source>
</evidence>
<dbReference type="Gene3D" id="2.10.70.100">
    <property type="match status" value="1"/>
</dbReference>
<keyword evidence="13" id="KW-1185">Reference proteome</keyword>
<dbReference type="InterPro" id="IPR013767">
    <property type="entry name" value="PAS_fold"/>
</dbReference>
<evidence type="ECO:0000256" key="1">
    <source>
        <dbReference type="ARBA" id="ARBA00000085"/>
    </source>
</evidence>
<evidence type="ECO:0000313" key="12">
    <source>
        <dbReference type="EMBL" id="URI08142.1"/>
    </source>
</evidence>
<dbReference type="InterPro" id="IPR004358">
    <property type="entry name" value="Sig_transdc_His_kin-like_C"/>
</dbReference>
<dbReference type="InterPro" id="IPR029016">
    <property type="entry name" value="GAF-like_dom_sf"/>
</dbReference>
<organism evidence="12 13">
    <name type="scientific">Aquincola tertiaricarbonis</name>
    <dbReference type="NCBI Taxonomy" id="391953"/>
    <lineage>
        <taxon>Bacteria</taxon>
        <taxon>Pseudomonadati</taxon>
        <taxon>Pseudomonadota</taxon>
        <taxon>Betaproteobacteria</taxon>
        <taxon>Burkholderiales</taxon>
        <taxon>Sphaerotilaceae</taxon>
        <taxon>Aquincola</taxon>
    </lineage>
</organism>
<gene>
    <name evidence="12" type="ORF">MW290_06065</name>
</gene>
<dbReference type="InterPro" id="IPR003018">
    <property type="entry name" value="GAF"/>
</dbReference>
<dbReference type="Pfam" id="PF00512">
    <property type="entry name" value="HisKA"/>
    <property type="match status" value="1"/>
</dbReference>
<dbReference type="InterPro" id="IPR003594">
    <property type="entry name" value="HATPase_dom"/>
</dbReference>
<dbReference type="CDD" id="cd16919">
    <property type="entry name" value="HATPase_CckA-like"/>
    <property type="match status" value="1"/>
</dbReference>
<dbReference type="PANTHER" id="PTHR43304">
    <property type="entry name" value="PHYTOCHROME-LIKE PROTEIN CPH1"/>
    <property type="match status" value="1"/>
</dbReference>
<dbReference type="SUPFAM" id="SSF55874">
    <property type="entry name" value="ATPase domain of HSP90 chaperone/DNA topoisomerase II/histidine kinase"/>
    <property type="match status" value="1"/>
</dbReference>
<sequence>MTAVQPRPLSSSTLTLLEGERRVLAQIVAGVPLPQVLEVLVAELEAGSPVGLKVGVLLLTPQGLVVGATGGLPPDLREALQAALRPPAAANADSTAAPTLAGQVDWPGLKAAAGRHGLHHVCGQPIQAAEGRPLGLLVCFLPQLHEAPQHRLDALAITTQTAALVIERDEANQRLRQAEARHRQILDSATDYAIIALDAQGRVTRWNEGAHRILGWREEEMLGQTLHRCFTPQDLALGRIEREMAAALDGHPAPEEGWRLRADGSRIWASGEMTLLRGDAGQALGFVKVLRNRTRQRAADQRQAFLLQLSESLHEWQAEARVSDDVAARLAELLDVHRVGFGRVDEELHLHVDHDWTDGSVASAPGTYLLADYGQGLDAAVRAGQPVVVDDVNTDPRTASAQARYAELQVGAMVLVPLVALSAGRTAAAAPGLASVGAIVFVSSRSPRRWSADDVVLLREVGDRLRLAVERARAREALRISEERLHVAQQAGSIGSFELFPQRSEVAVSASFCTLWGLPETPMVPVARLVALVHPDDVPLLAVDPTPTPQRMAYVEYRIRRADDGRMRWLARRGEVVADPHGGPHRYLGVCYDITERRLASERLVASQQSLLLATEAAEIGTWDLDTATQELVWSDRTRTMFGLPPGAQVSLSTFEKGLHPEDAPATLAAFSAAMDPAQRSSYDVEYRTIGIEDGVLRWVAAKGRGLFDDSGRCVRAIGTAIDITARKQAEARQALLLSLADRLRPSGEPQALLGDGLQMLRNFLGVHRAGLGRLHGERIVVDAEQTDGRPAEQRSFALDTFGETAMQHWRAGQTTVCEDITAEGHQPVLERFGVDSLVAVPLRGDGALRAIFYAAQHATRHWTADEVALMEDVAARVWDAVERARAEQALREETRALETLNRTAALLAQDFDIDTLVQRVVDAGTALTGARYGAFFHATRDEHNERFMLYALSGAQRSDFERFGMPRSTEVFAPTFRGDGVIRAADITQDPRYGRNWPHAGMPEHHLPVRSYLAVPVVARSGDVVGCLMFGHPEPDVFTDRAERLASGLAAQAAIAIDNARLFRATQRDNETLEARVEERTRERDQVWALTEDLLAIADAQGQLLRVSASWTRQLGHAHAQLVLRPLSALLHPDDLPALQGALGRMRASGQPVRLENRVATLEGEWRVMAWTLSPEPGTGRFVATGRDVTAERLRQAQLEEAQEALRQSQKMEAVGQLTGGIAHDFNNLLQGITGSLDLIKRRLQQGRSTDLDRFIQGAMASAQRAAALTHRLLAFSRRQPLDPRPVAANPLVVSMEDLLRRTLGEAVTLELALAPDLWLTLCDANQLESAILNLCINARDAMPAGGRLTIETANTSLDASYAVRIRDIAPGQYVCIGVSDTGTGMAPDVLARAFEPFFTTKPIGQGTGLGLSMIYGFARQSEGYVKIYSEPGHGTTVKLYLPRHLGEADEAEAQRAATIDHLSDGGQVVLVVEDEAVVRALVVDVLQELGYRALEAADGVAGLAVLQGPQPIDLLVTDIGLPGLNGRQMADAARVFRPELKVLFMTGYAENAAVANGFLEPGMQMITKPFSMEAMSVKLREMLGTGG</sequence>
<accession>A0ABY4S8C6</accession>
<dbReference type="SMART" id="SM00387">
    <property type="entry name" value="HATPase_c"/>
    <property type="match status" value="1"/>
</dbReference>
<dbReference type="PROSITE" id="PS50109">
    <property type="entry name" value="HIS_KIN"/>
    <property type="match status" value="1"/>
</dbReference>
<protein>
    <recommendedName>
        <fullName evidence="2">histidine kinase</fullName>
        <ecNumber evidence="2">2.7.13.3</ecNumber>
    </recommendedName>
</protein>
<dbReference type="InterPro" id="IPR035965">
    <property type="entry name" value="PAS-like_dom_sf"/>
</dbReference>
<dbReference type="InterPro" id="IPR036097">
    <property type="entry name" value="HisK_dim/P_sf"/>
</dbReference>
<evidence type="ECO:0000259" key="10">
    <source>
        <dbReference type="PROSITE" id="PS50112"/>
    </source>
</evidence>
<dbReference type="PRINTS" id="PR00344">
    <property type="entry name" value="BCTRLSENSOR"/>
</dbReference>
<dbReference type="Gene3D" id="3.30.450.40">
    <property type="match status" value="4"/>
</dbReference>
<dbReference type="PROSITE" id="PS50110">
    <property type="entry name" value="RESPONSE_REGULATORY"/>
    <property type="match status" value="1"/>
</dbReference>
<dbReference type="SUPFAM" id="SSF47384">
    <property type="entry name" value="Homodimeric domain of signal transducing histidine kinase"/>
    <property type="match status" value="1"/>
</dbReference>
<dbReference type="SMART" id="SM00065">
    <property type="entry name" value="GAF"/>
    <property type="match status" value="3"/>
</dbReference>
<dbReference type="Pfam" id="PF08447">
    <property type="entry name" value="PAS_3"/>
    <property type="match status" value="2"/>
</dbReference>
<feature type="coiled-coil region" evidence="7">
    <location>
        <begin position="884"/>
        <end position="911"/>
    </location>
</feature>
<dbReference type="Pfam" id="PF00989">
    <property type="entry name" value="PAS"/>
    <property type="match status" value="1"/>
</dbReference>
<dbReference type="Proteomes" id="UP001056201">
    <property type="component" value="Chromosome 1"/>
</dbReference>
<dbReference type="CDD" id="cd00130">
    <property type="entry name" value="PAS"/>
    <property type="match status" value="4"/>
</dbReference>
<dbReference type="InterPro" id="IPR005467">
    <property type="entry name" value="His_kinase_dom"/>
</dbReference>
<reference evidence="12" key="1">
    <citation type="submission" date="2022-05" db="EMBL/GenBank/DDBJ databases">
        <title>An RpoN-dependent PEP-CTERM gene is involved in floc formation of an Aquincola tertiaricarbonis strain.</title>
        <authorList>
            <person name="Qiu D."/>
            <person name="Xia M."/>
        </authorList>
    </citation>
    <scope>NUCLEOTIDE SEQUENCE</scope>
    <source>
        <strain evidence="12">RN12</strain>
    </source>
</reference>
<dbReference type="EC" id="2.7.13.3" evidence="2"/>
<feature type="domain" description="PAS" evidence="10">
    <location>
        <begin position="178"/>
        <end position="234"/>
    </location>
</feature>
<feature type="domain" description="PAS" evidence="10">
    <location>
        <begin position="1096"/>
        <end position="1151"/>
    </location>
</feature>
<feature type="domain" description="Histidine kinase" evidence="8">
    <location>
        <begin position="1222"/>
        <end position="1447"/>
    </location>
</feature>
<dbReference type="Gene3D" id="3.30.565.10">
    <property type="entry name" value="Histidine kinase-like ATPase, C-terminal domain"/>
    <property type="match status" value="1"/>
</dbReference>
<evidence type="ECO:0000256" key="6">
    <source>
        <dbReference type="PROSITE-ProRule" id="PRU00169"/>
    </source>
</evidence>
<dbReference type="SMART" id="SM00091">
    <property type="entry name" value="PAS"/>
    <property type="match status" value="4"/>
</dbReference>
<feature type="domain" description="PAC" evidence="11">
    <location>
        <begin position="683"/>
        <end position="736"/>
    </location>
</feature>
<feature type="modified residue" description="4-aspartylphosphate" evidence="6">
    <location>
        <position position="1520"/>
    </location>
</feature>
<dbReference type="Pfam" id="PF01590">
    <property type="entry name" value="GAF"/>
    <property type="match status" value="2"/>
</dbReference>
<keyword evidence="4" id="KW-0808">Transferase</keyword>
<dbReference type="Gene3D" id="3.30.450.20">
    <property type="entry name" value="PAS domain"/>
    <property type="match status" value="4"/>
</dbReference>
<dbReference type="SMART" id="SM00388">
    <property type="entry name" value="HisKA"/>
    <property type="match status" value="1"/>
</dbReference>
<dbReference type="Gene3D" id="3.40.50.2300">
    <property type="match status" value="1"/>
</dbReference>
<feature type="domain" description="PAC" evidence="11">
    <location>
        <begin position="553"/>
        <end position="606"/>
    </location>
</feature>
<dbReference type="InterPro" id="IPR011006">
    <property type="entry name" value="CheY-like_superfamily"/>
</dbReference>
<dbReference type="InterPro" id="IPR003661">
    <property type="entry name" value="HisK_dim/P_dom"/>
</dbReference>
<keyword evidence="5" id="KW-0418">Kinase</keyword>
<dbReference type="Pfam" id="PF13185">
    <property type="entry name" value="GAF_2"/>
    <property type="match status" value="1"/>
</dbReference>
<feature type="coiled-coil region" evidence="7">
    <location>
        <begin position="161"/>
        <end position="188"/>
    </location>
</feature>
<dbReference type="InterPro" id="IPR036890">
    <property type="entry name" value="HATPase_C_sf"/>
</dbReference>
<dbReference type="SUPFAM" id="SSF55785">
    <property type="entry name" value="PYP-like sensor domain (PAS domain)"/>
    <property type="match status" value="4"/>
</dbReference>
<evidence type="ECO:0000259" key="9">
    <source>
        <dbReference type="PROSITE" id="PS50110"/>
    </source>
</evidence>
<feature type="domain" description="Response regulatory" evidence="9">
    <location>
        <begin position="1470"/>
        <end position="1585"/>
    </location>
</feature>
<dbReference type="Pfam" id="PF02518">
    <property type="entry name" value="HATPase_c"/>
    <property type="match status" value="1"/>
</dbReference>
<name>A0ABY4S8C6_AQUTE</name>
<keyword evidence="7" id="KW-0175">Coiled coil</keyword>
<keyword evidence="3 6" id="KW-0597">Phosphoprotein</keyword>
<evidence type="ECO:0000256" key="3">
    <source>
        <dbReference type="ARBA" id="ARBA00022553"/>
    </source>
</evidence>
<dbReference type="SMART" id="SM00086">
    <property type="entry name" value="PAC"/>
    <property type="match status" value="4"/>
</dbReference>
<dbReference type="InterPro" id="IPR052162">
    <property type="entry name" value="Sensor_kinase/Photoreceptor"/>
</dbReference>
<dbReference type="SUPFAM" id="SSF55781">
    <property type="entry name" value="GAF domain-like"/>
    <property type="match status" value="4"/>
</dbReference>
<dbReference type="PANTHER" id="PTHR43304:SF1">
    <property type="entry name" value="PAC DOMAIN-CONTAINING PROTEIN"/>
    <property type="match status" value="1"/>
</dbReference>
<evidence type="ECO:0000256" key="5">
    <source>
        <dbReference type="ARBA" id="ARBA00022777"/>
    </source>
</evidence>
<dbReference type="InterPro" id="IPR001610">
    <property type="entry name" value="PAC"/>
</dbReference>
<evidence type="ECO:0000259" key="11">
    <source>
        <dbReference type="PROSITE" id="PS50113"/>
    </source>
</evidence>
<dbReference type="Pfam" id="PF00072">
    <property type="entry name" value="Response_reg"/>
    <property type="match status" value="1"/>
</dbReference>
<dbReference type="InterPro" id="IPR000014">
    <property type="entry name" value="PAS"/>
</dbReference>
<dbReference type="NCBIfam" id="TIGR00229">
    <property type="entry name" value="sensory_box"/>
    <property type="match status" value="3"/>
</dbReference>
<dbReference type="SUPFAM" id="SSF52172">
    <property type="entry name" value="CheY-like"/>
    <property type="match status" value="1"/>
</dbReference>
<evidence type="ECO:0000313" key="13">
    <source>
        <dbReference type="Proteomes" id="UP001056201"/>
    </source>
</evidence>
<evidence type="ECO:0000259" key="8">
    <source>
        <dbReference type="PROSITE" id="PS50109"/>
    </source>
</evidence>
<dbReference type="SMART" id="SM00448">
    <property type="entry name" value="REC"/>
    <property type="match status" value="1"/>
</dbReference>
<dbReference type="PROSITE" id="PS50113">
    <property type="entry name" value="PAC"/>
    <property type="match status" value="2"/>
</dbReference>
<dbReference type="InterPro" id="IPR013655">
    <property type="entry name" value="PAS_fold_3"/>
</dbReference>
<evidence type="ECO:0000256" key="7">
    <source>
        <dbReference type="SAM" id="Coils"/>
    </source>
</evidence>
<dbReference type="InterPro" id="IPR013656">
    <property type="entry name" value="PAS_4"/>
</dbReference>